<dbReference type="RefSeq" id="WP_057771147.1">
    <property type="nucleotide sequence ID" value="NZ_JQAT01000010.1"/>
</dbReference>
<feature type="signal peptide" evidence="1">
    <location>
        <begin position="1"/>
        <end position="21"/>
    </location>
</feature>
<dbReference type="EMBL" id="JQAZ01000010">
    <property type="protein sequence ID" value="KRN29927.1"/>
    <property type="molecule type" value="Genomic_DNA"/>
</dbReference>
<dbReference type="OrthoDB" id="2291708at2"/>
<organism evidence="2 5">
    <name type="scientific">Lactobacillus selangorensis</name>
    <dbReference type="NCBI Taxonomy" id="81857"/>
    <lineage>
        <taxon>Bacteria</taxon>
        <taxon>Bacillati</taxon>
        <taxon>Bacillota</taxon>
        <taxon>Bacilli</taxon>
        <taxon>Lactobacillales</taxon>
        <taxon>Lactobacillaceae</taxon>
        <taxon>Lactobacillus</taxon>
    </lineage>
</organism>
<evidence type="ECO:0000256" key="1">
    <source>
        <dbReference type="SAM" id="SignalP"/>
    </source>
</evidence>
<comment type="caution">
    <text evidence="2">The sequence shown here is derived from an EMBL/GenBank/DDBJ whole genome shotgun (WGS) entry which is preliminary data.</text>
</comment>
<dbReference type="PATRIC" id="fig|81857.3.peg.701"/>
<evidence type="ECO:0000313" key="3">
    <source>
        <dbReference type="EMBL" id="KRN29927.1"/>
    </source>
</evidence>
<evidence type="ECO:0000313" key="5">
    <source>
        <dbReference type="Proteomes" id="UP000051751"/>
    </source>
</evidence>
<dbReference type="AlphaFoldDB" id="A0A0R2FI30"/>
<gene>
    <name evidence="2" type="ORF">IV38_GL000697</name>
    <name evidence="3" type="ORF">IV40_GL000525</name>
</gene>
<keyword evidence="1" id="KW-0732">Signal</keyword>
<accession>A0A0R2FI30</accession>
<sequence>MKKLFTGLMTLTLLLVLTACGRSIDTTKQVKEDTQTVMADIKTQRRLLNQIETSLQKSQQLYEKDRKKYPNQNLLNVKESATAKNQAARLKDYQEFQSKQSEIKTISARLSKTADQKVDGMPNQAIQNFVQSLKISQLDANNFDSYMKETAKGEKNFFAKHIDPDEKQSDRDAAVSRLNQYYGADFQQADIMRVNLNTVQVNAKQLLKKLAENSD</sequence>
<protein>
    <recommendedName>
        <fullName evidence="6">Lipoprotein</fullName>
    </recommendedName>
</protein>
<feature type="chain" id="PRO_5044546143" description="Lipoprotein" evidence="1">
    <location>
        <begin position="22"/>
        <end position="215"/>
    </location>
</feature>
<keyword evidence="4" id="KW-1185">Reference proteome</keyword>
<evidence type="ECO:0008006" key="6">
    <source>
        <dbReference type="Google" id="ProtNLM"/>
    </source>
</evidence>
<dbReference type="Proteomes" id="UP000051751">
    <property type="component" value="Unassembled WGS sequence"/>
</dbReference>
<reference evidence="4 5" key="1">
    <citation type="journal article" date="2015" name="Genome Announc.">
        <title>Expanding the biotechnology potential of lactobacilli through comparative genomics of 213 strains and associated genera.</title>
        <authorList>
            <person name="Sun Z."/>
            <person name="Harris H.M."/>
            <person name="McCann A."/>
            <person name="Guo C."/>
            <person name="Argimon S."/>
            <person name="Zhang W."/>
            <person name="Yang X."/>
            <person name="Jeffery I.B."/>
            <person name="Cooney J.C."/>
            <person name="Kagawa T.F."/>
            <person name="Liu W."/>
            <person name="Song Y."/>
            <person name="Salvetti E."/>
            <person name="Wrobel A."/>
            <person name="Rasinkangas P."/>
            <person name="Parkhill J."/>
            <person name="Rea M.C."/>
            <person name="O'Sullivan O."/>
            <person name="Ritari J."/>
            <person name="Douillard F.P."/>
            <person name="Paul Ross R."/>
            <person name="Yang R."/>
            <person name="Briner A.E."/>
            <person name="Felis G.E."/>
            <person name="de Vos W.M."/>
            <person name="Barrangou R."/>
            <person name="Klaenhammer T.R."/>
            <person name="Caufield P.W."/>
            <person name="Cui Y."/>
            <person name="Zhang H."/>
            <person name="O'Toole P.W."/>
        </authorList>
    </citation>
    <scope>NUCLEOTIDE SEQUENCE [LARGE SCALE GENOMIC DNA]</scope>
    <source>
        <strain evidence="2 5">ATCC BAA-66</strain>
        <strain evidence="3 4">DSM 13344</strain>
    </source>
</reference>
<evidence type="ECO:0000313" key="2">
    <source>
        <dbReference type="EMBL" id="KRN27291.1"/>
    </source>
</evidence>
<dbReference type="Proteomes" id="UP000051645">
    <property type="component" value="Unassembled WGS sequence"/>
</dbReference>
<evidence type="ECO:0000313" key="4">
    <source>
        <dbReference type="Proteomes" id="UP000051645"/>
    </source>
</evidence>
<name>A0A0R2FI30_9LACO</name>
<dbReference type="PROSITE" id="PS51257">
    <property type="entry name" value="PROKAR_LIPOPROTEIN"/>
    <property type="match status" value="1"/>
</dbReference>
<dbReference type="EMBL" id="JQAT01000010">
    <property type="protein sequence ID" value="KRN27291.1"/>
    <property type="molecule type" value="Genomic_DNA"/>
</dbReference>
<proteinExistence type="predicted"/>